<accession>A0A6A4GZW6</accession>
<dbReference type="Pfam" id="PF14223">
    <property type="entry name" value="Retrotran_gag_2"/>
    <property type="match status" value="1"/>
</dbReference>
<proteinExistence type="predicted"/>
<dbReference type="AlphaFoldDB" id="A0A6A4GZW6"/>
<protein>
    <submittedName>
        <fullName evidence="1">Uncharacterized protein</fullName>
    </submittedName>
</protein>
<evidence type="ECO:0000313" key="2">
    <source>
        <dbReference type="Proteomes" id="UP000799118"/>
    </source>
</evidence>
<dbReference type="OrthoDB" id="3015170at2759"/>
<gene>
    <name evidence="1" type="ORF">BT96DRAFT_831981</name>
</gene>
<dbReference type="EMBL" id="ML769622">
    <property type="protein sequence ID" value="KAE9391502.1"/>
    <property type="molecule type" value="Genomic_DNA"/>
</dbReference>
<sequence length="217" mass="24566">MSTNIKHHVPPLKEDLSNWVTYKKRVTVAVTSHGLDYFYLTGNATPLKDDEYDKLMEALDKYETKEAQLCDILFQTISTSLFLRIKDEATAYHVWKELCSIVEDKSPISVDSLHNKMMNLRTPEEGDIRETLTQLQVWYEELAGMGYKVPEDSYMTYIRQSYALAAAQITHNGEVIDTGASRHFSPILSNFKNLVRIAPSPVTAADGHSFIATARGD</sequence>
<reference evidence="1" key="1">
    <citation type="journal article" date="2019" name="Environ. Microbiol.">
        <title>Fungal ecological strategies reflected in gene transcription - a case study of two litter decomposers.</title>
        <authorList>
            <person name="Barbi F."/>
            <person name="Kohler A."/>
            <person name="Barry K."/>
            <person name="Baskaran P."/>
            <person name="Daum C."/>
            <person name="Fauchery L."/>
            <person name="Ihrmark K."/>
            <person name="Kuo A."/>
            <person name="LaButti K."/>
            <person name="Lipzen A."/>
            <person name="Morin E."/>
            <person name="Grigoriev I.V."/>
            <person name="Henrissat B."/>
            <person name="Lindahl B."/>
            <person name="Martin F."/>
        </authorList>
    </citation>
    <scope>NUCLEOTIDE SEQUENCE</scope>
    <source>
        <strain evidence="1">JB14</strain>
    </source>
</reference>
<feature type="non-terminal residue" evidence="1">
    <location>
        <position position="217"/>
    </location>
</feature>
<keyword evidence="2" id="KW-1185">Reference proteome</keyword>
<organism evidence="1 2">
    <name type="scientific">Gymnopus androsaceus JB14</name>
    <dbReference type="NCBI Taxonomy" id="1447944"/>
    <lineage>
        <taxon>Eukaryota</taxon>
        <taxon>Fungi</taxon>
        <taxon>Dikarya</taxon>
        <taxon>Basidiomycota</taxon>
        <taxon>Agaricomycotina</taxon>
        <taxon>Agaricomycetes</taxon>
        <taxon>Agaricomycetidae</taxon>
        <taxon>Agaricales</taxon>
        <taxon>Marasmiineae</taxon>
        <taxon>Omphalotaceae</taxon>
        <taxon>Gymnopus</taxon>
    </lineage>
</organism>
<dbReference type="Proteomes" id="UP000799118">
    <property type="component" value="Unassembled WGS sequence"/>
</dbReference>
<evidence type="ECO:0000313" key="1">
    <source>
        <dbReference type="EMBL" id="KAE9391502.1"/>
    </source>
</evidence>
<name>A0A6A4GZW6_9AGAR</name>